<feature type="transmembrane region" description="Helical" evidence="1">
    <location>
        <begin position="113"/>
        <end position="135"/>
    </location>
</feature>
<evidence type="ECO:0000313" key="2">
    <source>
        <dbReference type="EMBL" id="PIR93964.1"/>
    </source>
</evidence>
<evidence type="ECO:0000313" key="3">
    <source>
        <dbReference type="Proteomes" id="UP000229901"/>
    </source>
</evidence>
<feature type="transmembrane region" description="Helical" evidence="1">
    <location>
        <begin position="84"/>
        <end position="106"/>
    </location>
</feature>
<dbReference type="EMBL" id="PFAP01000027">
    <property type="protein sequence ID" value="PIR93964.1"/>
    <property type="molecule type" value="Genomic_DNA"/>
</dbReference>
<name>A0A2H0V4F7_9BACT</name>
<organism evidence="2 3">
    <name type="scientific">Candidatus Falkowbacteria bacterium CG10_big_fil_rev_8_21_14_0_10_39_11</name>
    <dbReference type="NCBI Taxonomy" id="1974565"/>
    <lineage>
        <taxon>Bacteria</taxon>
        <taxon>Candidatus Falkowiibacteriota</taxon>
    </lineage>
</organism>
<proteinExistence type="predicted"/>
<keyword evidence="1" id="KW-1133">Transmembrane helix</keyword>
<comment type="caution">
    <text evidence="2">The sequence shown here is derived from an EMBL/GenBank/DDBJ whole genome shotgun (WGS) entry which is preliminary data.</text>
</comment>
<reference evidence="3" key="1">
    <citation type="submission" date="2017-09" db="EMBL/GenBank/DDBJ databases">
        <title>Depth-based differentiation of microbial function through sediment-hosted aquifers and enrichment of novel symbionts in the deep terrestrial subsurface.</title>
        <authorList>
            <person name="Probst A.J."/>
            <person name="Ladd B."/>
            <person name="Jarett J.K."/>
            <person name="Geller-Mcgrath D.E."/>
            <person name="Sieber C.M.K."/>
            <person name="Emerson J.B."/>
            <person name="Anantharaman K."/>
            <person name="Thomas B.C."/>
            <person name="Malmstrom R."/>
            <person name="Stieglmeier M."/>
            <person name="Klingl A."/>
            <person name="Woyke T."/>
            <person name="Ryan C.M."/>
            <person name="Banfield J.F."/>
        </authorList>
    </citation>
    <scope>NUCLEOTIDE SEQUENCE [LARGE SCALE GENOMIC DNA]</scope>
</reference>
<keyword evidence="1" id="KW-0472">Membrane</keyword>
<sequence length="142" mass="16000">MVMESKVQKYGDILVQIKDVDSDEILTVDQDRLKRMYRKNNFWKNNGITFMTLALVSLSVAFIFNPNLPVSAILINAATNLGALYLLFFMLIIPQVALYGLVAYGIDDEVPEVTLVLFAGLLIYLFISVIGWPFVCNQFGII</sequence>
<feature type="transmembrane region" description="Helical" evidence="1">
    <location>
        <begin position="42"/>
        <end position="64"/>
    </location>
</feature>
<keyword evidence="1" id="KW-0812">Transmembrane</keyword>
<protein>
    <submittedName>
        <fullName evidence="2">Uncharacterized protein</fullName>
    </submittedName>
</protein>
<gene>
    <name evidence="2" type="ORF">COT97_03815</name>
</gene>
<dbReference type="AlphaFoldDB" id="A0A2H0V4F7"/>
<evidence type="ECO:0000256" key="1">
    <source>
        <dbReference type="SAM" id="Phobius"/>
    </source>
</evidence>
<accession>A0A2H0V4F7</accession>
<dbReference type="Proteomes" id="UP000229901">
    <property type="component" value="Unassembled WGS sequence"/>
</dbReference>